<keyword evidence="3" id="KW-0805">Transcription regulation</keyword>
<dbReference type="SUPFAM" id="SSF46689">
    <property type="entry name" value="Homeodomain-like"/>
    <property type="match status" value="1"/>
</dbReference>
<dbReference type="PANTHER" id="PTHR32071">
    <property type="entry name" value="TRANSCRIPTIONAL REGULATORY PROTEIN"/>
    <property type="match status" value="1"/>
</dbReference>
<dbReference type="Pfam" id="PF25601">
    <property type="entry name" value="AAA_lid_14"/>
    <property type="match status" value="1"/>
</dbReference>
<evidence type="ECO:0000259" key="7">
    <source>
        <dbReference type="PROSITE" id="PS50045"/>
    </source>
</evidence>
<name>A0ABM7X186_9BACT</name>
<dbReference type="SUPFAM" id="SSF52540">
    <property type="entry name" value="P-loop containing nucleoside triphosphate hydrolases"/>
    <property type="match status" value="1"/>
</dbReference>
<dbReference type="InterPro" id="IPR025944">
    <property type="entry name" value="Sigma_54_int_dom_CS"/>
</dbReference>
<dbReference type="InterPro" id="IPR002078">
    <property type="entry name" value="Sigma_54_int"/>
</dbReference>
<dbReference type="Gene3D" id="1.10.10.60">
    <property type="entry name" value="Homeodomain-like"/>
    <property type="match status" value="1"/>
</dbReference>
<feature type="region of interest" description="Disordered" evidence="6">
    <location>
        <begin position="591"/>
        <end position="625"/>
    </location>
</feature>
<evidence type="ECO:0000256" key="4">
    <source>
        <dbReference type="ARBA" id="ARBA00023125"/>
    </source>
</evidence>
<dbReference type="SMART" id="SM00382">
    <property type="entry name" value="AAA"/>
    <property type="match status" value="1"/>
</dbReference>
<evidence type="ECO:0000313" key="9">
    <source>
        <dbReference type="Proteomes" id="UP001162891"/>
    </source>
</evidence>
<evidence type="ECO:0000256" key="1">
    <source>
        <dbReference type="ARBA" id="ARBA00022741"/>
    </source>
</evidence>
<feature type="compositionally biased region" description="Low complexity" evidence="6">
    <location>
        <begin position="591"/>
        <end position="604"/>
    </location>
</feature>
<evidence type="ECO:0000256" key="5">
    <source>
        <dbReference type="ARBA" id="ARBA00023163"/>
    </source>
</evidence>
<dbReference type="PRINTS" id="PR01590">
    <property type="entry name" value="HTHFIS"/>
</dbReference>
<dbReference type="InterPro" id="IPR002197">
    <property type="entry name" value="HTH_Fis"/>
</dbReference>
<dbReference type="Proteomes" id="UP001162891">
    <property type="component" value="Chromosome"/>
</dbReference>
<evidence type="ECO:0000256" key="6">
    <source>
        <dbReference type="SAM" id="MobiDB-lite"/>
    </source>
</evidence>
<dbReference type="InterPro" id="IPR029016">
    <property type="entry name" value="GAF-like_dom_sf"/>
</dbReference>
<sequence length="679" mass="73082">MRLFGTPGTRLERRRLVDRAWQRYVQDGLEPAGMSEEISSSWRRARESYQIDPAIKRPERILPPDALAERCDGDAVFALASPILRDFAGRLGLTGHVLAYFDGDGWMLSIDGDRRVVDLVEGINFRPGANWSEEYAGTNGPGTALASGKAIEVFASEHFVAAWQPWSCAAAPVRRLNQSAPAAVIDITGPWEVQRRQAILVAKAIARAVEERLRAAVCIRDEVVKYAFRAAHESGDALVAVDARGQVIAANDAATRRRILDAGALPAAIRVALSRAARSQLPAAPVRVEPPDGPAFITSPVEYEGSRVGTIVRIPAPASAPSRASRARTRPSARYDLGRILGSSAPLRRAVELARTAARNQLPVVLSGESGTGKELFAQAIHAASDRQGGPFVAVNCGSIPAQLVEAELFGYESGTFTGARREGNAGKFEDADGGTLFLDEVSELPPQAQTALLRVLQEKEVVRLGGSTPIAVDVRIVAATNKPLEEEIAARRFRRDLHYRLNVLSIAVPPLRDRGDDVELLAQVFLAEAEGEVSRRGLSLGEDAIATLKAHRWPGNVRELRNVILRAAAVAPRPRITASDLLLDRVEPDAPAAPASRGAGAEPPADRVVVRPSAPDSPGASRGTLRATVLHSEREALLAALEACAWNYARAAQQLGVSRMTLYRRLSRCGIARRPEGA</sequence>
<evidence type="ECO:0000313" key="8">
    <source>
        <dbReference type="EMBL" id="BDG05551.1"/>
    </source>
</evidence>
<dbReference type="Pfam" id="PF00158">
    <property type="entry name" value="Sigma54_activat"/>
    <property type="match status" value="1"/>
</dbReference>
<dbReference type="PANTHER" id="PTHR32071:SF81">
    <property type="entry name" value="PROPIONATE CATABOLISM OPERON REGULATORY PROTEIN"/>
    <property type="match status" value="1"/>
</dbReference>
<dbReference type="InterPro" id="IPR025662">
    <property type="entry name" value="Sigma_54_int_dom_ATP-bd_1"/>
</dbReference>
<dbReference type="Gene3D" id="3.40.50.300">
    <property type="entry name" value="P-loop containing nucleotide triphosphate hydrolases"/>
    <property type="match status" value="1"/>
</dbReference>
<feature type="domain" description="Sigma-54 factor interaction" evidence="7">
    <location>
        <begin position="340"/>
        <end position="570"/>
    </location>
</feature>
<dbReference type="CDD" id="cd00009">
    <property type="entry name" value="AAA"/>
    <property type="match status" value="1"/>
</dbReference>
<proteinExistence type="predicted"/>
<dbReference type="EMBL" id="AP025591">
    <property type="protein sequence ID" value="BDG05551.1"/>
    <property type="molecule type" value="Genomic_DNA"/>
</dbReference>
<dbReference type="Gene3D" id="1.10.8.60">
    <property type="match status" value="1"/>
</dbReference>
<dbReference type="RefSeq" id="WP_248354487.1">
    <property type="nucleotide sequence ID" value="NZ_AP025591.1"/>
</dbReference>
<dbReference type="InterPro" id="IPR003593">
    <property type="entry name" value="AAA+_ATPase"/>
</dbReference>
<dbReference type="InterPro" id="IPR027417">
    <property type="entry name" value="P-loop_NTPase"/>
</dbReference>
<gene>
    <name evidence="8" type="primary">acoR_2</name>
    <name evidence="8" type="ORF">AMOR_45470</name>
</gene>
<organism evidence="8 9">
    <name type="scientific">Anaeromyxobacter oryzae</name>
    <dbReference type="NCBI Taxonomy" id="2918170"/>
    <lineage>
        <taxon>Bacteria</taxon>
        <taxon>Pseudomonadati</taxon>
        <taxon>Myxococcota</taxon>
        <taxon>Myxococcia</taxon>
        <taxon>Myxococcales</taxon>
        <taxon>Cystobacterineae</taxon>
        <taxon>Anaeromyxobacteraceae</taxon>
        <taxon>Anaeromyxobacter</taxon>
    </lineage>
</organism>
<dbReference type="PROSITE" id="PS00688">
    <property type="entry name" value="SIGMA54_INTERACT_3"/>
    <property type="match status" value="1"/>
</dbReference>
<accession>A0ABM7X186</accession>
<dbReference type="Gene3D" id="3.30.450.40">
    <property type="match status" value="1"/>
</dbReference>
<dbReference type="PROSITE" id="PS00675">
    <property type="entry name" value="SIGMA54_INTERACT_1"/>
    <property type="match status" value="1"/>
</dbReference>
<keyword evidence="4" id="KW-0238">DNA-binding</keyword>
<dbReference type="InterPro" id="IPR058031">
    <property type="entry name" value="AAA_lid_NorR"/>
</dbReference>
<keyword evidence="5" id="KW-0804">Transcription</keyword>
<dbReference type="Pfam" id="PF02954">
    <property type="entry name" value="HTH_8"/>
    <property type="match status" value="1"/>
</dbReference>
<dbReference type="PROSITE" id="PS00676">
    <property type="entry name" value="SIGMA54_INTERACT_2"/>
    <property type="match status" value="1"/>
</dbReference>
<evidence type="ECO:0000256" key="2">
    <source>
        <dbReference type="ARBA" id="ARBA00022840"/>
    </source>
</evidence>
<protein>
    <submittedName>
        <fullName evidence="8">Sigma-54-dependent Fis family transcriptional regulator</fullName>
    </submittedName>
</protein>
<reference evidence="9" key="1">
    <citation type="journal article" date="2022" name="Int. J. Syst. Evol. Microbiol.">
        <title>Anaeromyxobacter oryzae sp. nov., Anaeromyxobacter diazotrophicus sp. nov. and Anaeromyxobacter paludicola sp. nov., isolated from paddy soils.</title>
        <authorList>
            <person name="Itoh H."/>
            <person name="Xu Z."/>
            <person name="Mise K."/>
            <person name="Masuda Y."/>
            <person name="Ushijima N."/>
            <person name="Hayakawa C."/>
            <person name="Shiratori Y."/>
            <person name="Senoo K."/>
        </authorList>
    </citation>
    <scope>NUCLEOTIDE SEQUENCE [LARGE SCALE GENOMIC DNA]</scope>
    <source>
        <strain evidence="9">Red232</strain>
    </source>
</reference>
<keyword evidence="2" id="KW-0067">ATP-binding</keyword>
<keyword evidence="1" id="KW-0547">Nucleotide-binding</keyword>
<keyword evidence="9" id="KW-1185">Reference proteome</keyword>
<dbReference type="InterPro" id="IPR025943">
    <property type="entry name" value="Sigma_54_int_dom_ATP-bd_2"/>
</dbReference>
<evidence type="ECO:0000256" key="3">
    <source>
        <dbReference type="ARBA" id="ARBA00023015"/>
    </source>
</evidence>
<dbReference type="InterPro" id="IPR009057">
    <property type="entry name" value="Homeodomain-like_sf"/>
</dbReference>
<dbReference type="PROSITE" id="PS50045">
    <property type="entry name" value="SIGMA54_INTERACT_4"/>
    <property type="match status" value="1"/>
</dbReference>